<gene>
    <name evidence="4" type="ORF">EYC98_14665</name>
</gene>
<dbReference type="InterPro" id="IPR003715">
    <property type="entry name" value="Poly_export_N"/>
</dbReference>
<dbReference type="EMBL" id="SHNN01000003">
    <property type="protein sequence ID" value="MCX2982101.1"/>
    <property type="molecule type" value="Genomic_DNA"/>
</dbReference>
<evidence type="ECO:0000313" key="5">
    <source>
        <dbReference type="Proteomes" id="UP001143362"/>
    </source>
</evidence>
<keyword evidence="5" id="KW-1185">Reference proteome</keyword>
<proteinExistence type="predicted"/>
<dbReference type="Pfam" id="PF10531">
    <property type="entry name" value="SLBB"/>
    <property type="match status" value="1"/>
</dbReference>
<feature type="domain" description="Polysaccharide export protein N-terminal" evidence="2">
    <location>
        <begin position="16"/>
        <end position="92"/>
    </location>
</feature>
<dbReference type="Gene3D" id="3.10.560.10">
    <property type="entry name" value="Outer membrane lipoprotein wza domain like"/>
    <property type="match status" value="1"/>
</dbReference>
<dbReference type="PANTHER" id="PTHR33619:SF3">
    <property type="entry name" value="POLYSACCHARIDE EXPORT PROTEIN GFCE-RELATED"/>
    <property type="match status" value="1"/>
</dbReference>
<sequence>MAVTLLITLGSVATAQESGSYVLGPGDRIAITVFGQTDLSMEFTLSDAGTRNYPFLGEIVIAGMTLPRLEQRIADGLRGDYLINPDVSVSITQYRLFFINGEVNRPGGYPYQPGLTLEKALALAGGLGPRAATDEIVVKRASKALSAAVAIEMSEAVHAGDVIDVPQSFF</sequence>
<evidence type="ECO:0000313" key="4">
    <source>
        <dbReference type="EMBL" id="MCX2982101.1"/>
    </source>
</evidence>
<evidence type="ECO:0000259" key="2">
    <source>
        <dbReference type="Pfam" id="PF02563"/>
    </source>
</evidence>
<keyword evidence="1" id="KW-0732">Signal</keyword>
<dbReference type="Pfam" id="PF02563">
    <property type="entry name" value="Poly_export"/>
    <property type="match status" value="1"/>
</dbReference>
<evidence type="ECO:0000259" key="3">
    <source>
        <dbReference type="Pfam" id="PF10531"/>
    </source>
</evidence>
<dbReference type="InterPro" id="IPR049712">
    <property type="entry name" value="Poly_export"/>
</dbReference>
<protein>
    <submittedName>
        <fullName evidence="4">Polysaccharide export protein</fullName>
    </submittedName>
</protein>
<comment type="caution">
    <text evidence="4">The sequence shown here is derived from an EMBL/GenBank/DDBJ whole genome shotgun (WGS) entry which is preliminary data.</text>
</comment>
<reference evidence="4" key="1">
    <citation type="submission" date="2019-02" db="EMBL/GenBank/DDBJ databases">
        <authorList>
            <person name="Li S.-H."/>
        </authorList>
    </citation>
    <scope>NUCLEOTIDE SEQUENCE</scope>
    <source>
        <strain evidence="4">IMCC14734</strain>
    </source>
</reference>
<evidence type="ECO:0000256" key="1">
    <source>
        <dbReference type="ARBA" id="ARBA00022729"/>
    </source>
</evidence>
<organism evidence="4 5">
    <name type="scientific">Candidatus Litorirhabdus singularis</name>
    <dbReference type="NCBI Taxonomy" id="2518993"/>
    <lineage>
        <taxon>Bacteria</taxon>
        <taxon>Pseudomonadati</taxon>
        <taxon>Pseudomonadota</taxon>
        <taxon>Gammaproteobacteria</taxon>
        <taxon>Cellvibrionales</taxon>
        <taxon>Halieaceae</taxon>
        <taxon>Candidatus Litorirhabdus</taxon>
    </lineage>
</organism>
<name>A0ABT3TIJ9_9GAMM</name>
<accession>A0ABT3TIJ9</accession>
<dbReference type="PANTHER" id="PTHR33619">
    <property type="entry name" value="POLYSACCHARIDE EXPORT PROTEIN GFCE-RELATED"/>
    <property type="match status" value="1"/>
</dbReference>
<dbReference type="InterPro" id="IPR019554">
    <property type="entry name" value="Soluble_ligand-bd"/>
</dbReference>
<dbReference type="Gene3D" id="3.30.1950.10">
    <property type="entry name" value="wza like domain"/>
    <property type="match status" value="1"/>
</dbReference>
<feature type="domain" description="Soluble ligand binding" evidence="3">
    <location>
        <begin position="97"/>
        <end position="141"/>
    </location>
</feature>
<dbReference type="Proteomes" id="UP001143362">
    <property type="component" value="Unassembled WGS sequence"/>
</dbReference>